<dbReference type="AlphaFoldDB" id="A0A0C2F3L7"/>
<keyword evidence="5" id="KW-1185">Reference proteome</keyword>
<dbReference type="EMBL" id="KN788725">
    <property type="protein sequence ID" value="KIH43130.1"/>
    <property type="molecule type" value="Genomic_DNA"/>
</dbReference>
<evidence type="ECO:0000256" key="2">
    <source>
        <dbReference type="SAM" id="MobiDB-lite"/>
    </source>
</evidence>
<organism evidence="4 5">
    <name type="scientific">Ancylostoma duodenale</name>
    <dbReference type="NCBI Taxonomy" id="51022"/>
    <lineage>
        <taxon>Eukaryota</taxon>
        <taxon>Metazoa</taxon>
        <taxon>Ecdysozoa</taxon>
        <taxon>Nematoda</taxon>
        <taxon>Chromadorea</taxon>
        <taxon>Rhabditida</taxon>
        <taxon>Rhabditina</taxon>
        <taxon>Rhabditomorpha</taxon>
        <taxon>Strongyloidea</taxon>
        <taxon>Ancylostomatidae</taxon>
        <taxon>Ancylostomatinae</taxon>
        <taxon>Ancylostoma</taxon>
    </lineage>
</organism>
<keyword evidence="1" id="KW-0344">Guanine-nucleotide releasing factor</keyword>
<evidence type="ECO:0000313" key="5">
    <source>
        <dbReference type="Proteomes" id="UP000054047"/>
    </source>
</evidence>
<dbReference type="PANTHER" id="PTHR12877">
    <property type="entry name" value="RHO GUANINE NUCLEOTIDE EXCHANGE FACTOR"/>
    <property type="match status" value="1"/>
</dbReference>
<dbReference type="Proteomes" id="UP000054047">
    <property type="component" value="Unassembled WGS sequence"/>
</dbReference>
<keyword evidence="3" id="KW-0472">Membrane</keyword>
<feature type="region of interest" description="Disordered" evidence="2">
    <location>
        <begin position="1"/>
        <end position="22"/>
    </location>
</feature>
<dbReference type="OrthoDB" id="4066896at2759"/>
<accession>A0A0C2F3L7</accession>
<proteinExistence type="predicted"/>
<gene>
    <name evidence="4" type="ORF">ANCDUO_26871</name>
</gene>
<feature type="transmembrane region" description="Helical" evidence="3">
    <location>
        <begin position="53"/>
        <end position="72"/>
    </location>
</feature>
<name>A0A0C2F3L7_9BILA</name>
<feature type="compositionally biased region" description="Low complexity" evidence="2">
    <location>
        <begin position="1"/>
        <end position="10"/>
    </location>
</feature>
<dbReference type="GO" id="GO:0005085">
    <property type="term" value="F:guanyl-nucleotide exchange factor activity"/>
    <property type="evidence" value="ECO:0007669"/>
    <property type="project" value="UniProtKB-KW"/>
</dbReference>
<dbReference type="GO" id="GO:0030036">
    <property type="term" value="P:actin cytoskeleton organization"/>
    <property type="evidence" value="ECO:0007669"/>
    <property type="project" value="TreeGrafter"/>
</dbReference>
<reference evidence="4 5" key="1">
    <citation type="submission" date="2013-12" db="EMBL/GenBank/DDBJ databases">
        <title>Draft genome of the parsitic nematode Ancylostoma duodenale.</title>
        <authorList>
            <person name="Mitreva M."/>
        </authorList>
    </citation>
    <scope>NUCLEOTIDE SEQUENCE [LARGE SCALE GENOMIC DNA]</scope>
    <source>
        <strain evidence="4 5">Zhejiang</strain>
    </source>
</reference>
<evidence type="ECO:0000313" key="4">
    <source>
        <dbReference type="EMBL" id="KIH43130.1"/>
    </source>
</evidence>
<evidence type="ECO:0000256" key="3">
    <source>
        <dbReference type="SAM" id="Phobius"/>
    </source>
</evidence>
<dbReference type="PANTHER" id="PTHR12877:SF15">
    <property type="entry name" value="RHO GUANINE NUCLEOTIDE EXCHANGE FACTOR 17"/>
    <property type="match status" value="1"/>
</dbReference>
<dbReference type="InterPro" id="IPR039919">
    <property type="entry name" value="ARHGEF10/ARHGEF17"/>
</dbReference>
<keyword evidence="3" id="KW-1133">Transmembrane helix</keyword>
<keyword evidence="3" id="KW-0812">Transmembrane</keyword>
<sequence length="121" mass="13157">MIVSFSSGESSDSDDDSNSGQLSVWIGNDDGEVFVVNSTERVRTRARERVARLTYPVTAITAVAGYVFVATAKRSWELDSPTTINHSLTKPILAMCQVGRRLVLASGPQIHALDTEGSVWE</sequence>
<evidence type="ECO:0008006" key="6">
    <source>
        <dbReference type="Google" id="ProtNLM"/>
    </source>
</evidence>
<evidence type="ECO:0000256" key="1">
    <source>
        <dbReference type="ARBA" id="ARBA00022658"/>
    </source>
</evidence>
<protein>
    <recommendedName>
        <fullName evidence="6">PQQ enzyme repeat protein</fullName>
    </recommendedName>
</protein>
<feature type="non-terminal residue" evidence="4">
    <location>
        <position position="121"/>
    </location>
</feature>